<accession>A0A1X6P066</accession>
<sequence length="335" mass="36338">MAEPSACRVRSFTWFAPDHALGRGTAVLNVDLDGAVYELTIATNRTVVVCVENAALRALLDAPPPGVQDTVALHKTKEACLRLAKDYRHLWELPAGERKAAQERASDWYIAFPVKQQLKTVDGGVVCVAPDWQVATTWMQPVDNPCGPQVPVVDKADVTPVAALGRHIAKVVLPDGSHGCLKQVYREACPPPFLREATRLAGLPPHRNIVALQGVVDSGVGDGTVDGLLLSLIEGVLLSSLTTTTAAAARMWKEQLRSALNHLHRQVPSRVWGDAKPDNIFINRVNDLVVFDFGGGHTHEWVDPNVAGTCDGDNQGYDRICQWLDSITTVTDALD</sequence>
<dbReference type="GO" id="GO:0005524">
    <property type="term" value="F:ATP binding"/>
    <property type="evidence" value="ECO:0007669"/>
    <property type="project" value="InterPro"/>
</dbReference>
<reference evidence="2 3" key="1">
    <citation type="submission" date="2017-03" db="EMBL/GenBank/DDBJ databases">
        <title>WGS assembly of Porphyra umbilicalis.</title>
        <authorList>
            <person name="Brawley S.H."/>
            <person name="Blouin N.A."/>
            <person name="Ficko-Blean E."/>
            <person name="Wheeler G.L."/>
            <person name="Lohr M."/>
            <person name="Goodson H.V."/>
            <person name="Jenkins J.W."/>
            <person name="Blaby-Haas C.E."/>
            <person name="Helliwell K.E."/>
            <person name="Chan C."/>
            <person name="Marriage T."/>
            <person name="Bhattacharya D."/>
            <person name="Klein A.S."/>
            <person name="Badis Y."/>
            <person name="Brodie J."/>
            <person name="Cao Y."/>
            <person name="Collen J."/>
            <person name="Dittami S.M."/>
            <person name="Gachon C.M."/>
            <person name="Green B.R."/>
            <person name="Karpowicz S."/>
            <person name="Kim J.W."/>
            <person name="Kudahl U."/>
            <person name="Lin S."/>
            <person name="Michel G."/>
            <person name="Mittag M."/>
            <person name="Olson B.J."/>
            <person name="Pangilinan J."/>
            <person name="Peng Y."/>
            <person name="Qiu H."/>
            <person name="Shu S."/>
            <person name="Singer J.T."/>
            <person name="Smith A.G."/>
            <person name="Sprecher B.N."/>
            <person name="Wagner V."/>
            <person name="Wang W."/>
            <person name="Wang Z.-Y."/>
            <person name="Yan J."/>
            <person name="Yarish C."/>
            <person name="Zoeuner-Riek S."/>
            <person name="Zhuang Y."/>
            <person name="Zou Y."/>
            <person name="Lindquist E.A."/>
            <person name="Grimwood J."/>
            <person name="Barry K."/>
            <person name="Rokhsar D.S."/>
            <person name="Schmutz J."/>
            <person name="Stiller J.W."/>
            <person name="Grossman A.R."/>
            <person name="Prochnik S.E."/>
        </authorList>
    </citation>
    <scope>NUCLEOTIDE SEQUENCE [LARGE SCALE GENOMIC DNA]</scope>
    <source>
        <strain evidence="2">4086291</strain>
    </source>
</reference>
<gene>
    <name evidence="2" type="ORF">BU14_0300s0014</name>
</gene>
<name>A0A1X6P066_PORUM</name>
<dbReference type="GO" id="GO:0004672">
    <property type="term" value="F:protein kinase activity"/>
    <property type="evidence" value="ECO:0007669"/>
    <property type="project" value="InterPro"/>
</dbReference>
<dbReference type="Proteomes" id="UP000218209">
    <property type="component" value="Unassembled WGS sequence"/>
</dbReference>
<evidence type="ECO:0000313" key="2">
    <source>
        <dbReference type="EMBL" id="OSX74217.1"/>
    </source>
</evidence>
<dbReference type="PROSITE" id="PS50011">
    <property type="entry name" value="PROTEIN_KINASE_DOM"/>
    <property type="match status" value="1"/>
</dbReference>
<dbReference type="AlphaFoldDB" id="A0A1X6P066"/>
<evidence type="ECO:0000313" key="3">
    <source>
        <dbReference type="Proteomes" id="UP000218209"/>
    </source>
</evidence>
<organism evidence="2 3">
    <name type="scientific">Porphyra umbilicalis</name>
    <name type="common">Purple laver</name>
    <name type="synonym">Red alga</name>
    <dbReference type="NCBI Taxonomy" id="2786"/>
    <lineage>
        <taxon>Eukaryota</taxon>
        <taxon>Rhodophyta</taxon>
        <taxon>Bangiophyceae</taxon>
        <taxon>Bangiales</taxon>
        <taxon>Bangiaceae</taxon>
        <taxon>Porphyra</taxon>
    </lineage>
</organism>
<dbReference type="InterPro" id="IPR011009">
    <property type="entry name" value="Kinase-like_dom_sf"/>
</dbReference>
<dbReference type="EMBL" id="KV918958">
    <property type="protein sequence ID" value="OSX74217.1"/>
    <property type="molecule type" value="Genomic_DNA"/>
</dbReference>
<dbReference type="SUPFAM" id="SSF56112">
    <property type="entry name" value="Protein kinase-like (PK-like)"/>
    <property type="match status" value="1"/>
</dbReference>
<protein>
    <recommendedName>
        <fullName evidence="1">Protein kinase domain-containing protein</fullName>
    </recommendedName>
</protein>
<proteinExistence type="predicted"/>
<keyword evidence="3" id="KW-1185">Reference proteome</keyword>
<dbReference type="Gene3D" id="1.10.510.10">
    <property type="entry name" value="Transferase(Phosphotransferase) domain 1"/>
    <property type="match status" value="1"/>
</dbReference>
<dbReference type="OrthoDB" id="4062651at2759"/>
<evidence type="ECO:0000259" key="1">
    <source>
        <dbReference type="PROSITE" id="PS50011"/>
    </source>
</evidence>
<feature type="domain" description="Protein kinase" evidence="1">
    <location>
        <begin position="153"/>
        <end position="335"/>
    </location>
</feature>
<dbReference type="InterPro" id="IPR000719">
    <property type="entry name" value="Prot_kinase_dom"/>
</dbReference>